<protein>
    <recommendedName>
        <fullName evidence="4">F-box domain-containing protein</fullName>
    </recommendedName>
</protein>
<organism evidence="2 3">
    <name type="scientific">Colletotrichum plurivorum</name>
    <dbReference type="NCBI Taxonomy" id="2175906"/>
    <lineage>
        <taxon>Eukaryota</taxon>
        <taxon>Fungi</taxon>
        <taxon>Dikarya</taxon>
        <taxon>Ascomycota</taxon>
        <taxon>Pezizomycotina</taxon>
        <taxon>Sordariomycetes</taxon>
        <taxon>Hypocreomycetidae</taxon>
        <taxon>Glomerellales</taxon>
        <taxon>Glomerellaceae</taxon>
        <taxon>Colletotrichum</taxon>
        <taxon>Colletotrichum orchidearum species complex</taxon>
    </lineage>
</organism>
<dbReference type="EMBL" id="WIGO01000157">
    <property type="protein sequence ID" value="KAF6826288.1"/>
    <property type="molecule type" value="Genomic_DNA"/>
</dbReference>
<comment type="caution">
    <text evidence="2">The sequence shown here is derived from an EMBL/GenBank/DDBJ whole genome shotgun (WGS) entry which is preliminary data.</text>
</comment>
<dbReference type="SUPFAM" id="SSF81383">
    <property type="entry name" value="F-box domain"/>
    <property type="match status" value="1"/>
</dbReference>
<dbReference type="InterPro" id="IPR036047">
    <property type="entry name" value="F-box-like_dom_sf"/>
</dbReference>
<keyword evidence="3" id="KW-1185">Reference proteome</keyword>
<evidence type="ECO:0008006" key="4">
    <source>
        <dbReference type="Google" id="ProtNLM"/>
    </source>
</evidence>
<evidence type="ECO:0000313" key="3">
    <source>
        <dbReference type="Proteomes" id="UP000654918"/>
    </source>
</evidence>
<evidence type="ECO:0000313" key="2">
    <source>
        <dbReference type="EMBL" id="KAF6826288.1"/>
    </source>
</evidence>
<name>A0A8H6K7R7_9PEZI</name>
<dbReference type="AlphaFoldDB" id="A0A8H6K7R7"/>
<sequence length="545" mass="61300">MPFNNPTQHEGKPSFVPVEQLPVEVVQQIAELLSLRDLVHWMLTSRSFAIALGDRLVPIALARGKTWIFVRACHAGRLDIVERCLELGVPANTTDDACVAELYSINSKAVSRRYRYLPAVAAALLGVHVPVVEKLFANGGSISTPPHKERSISKKHFYLVKHEPMMQYLLSDKSLTSTARAPGERFVHRLIMNKAELGCITLAIENELGSVVDVSLMVTAITSGRPDVVRALLSSWPDKMLGRRCKHGVRWGSVDPACHIHWVFSVTDGREGLKVFEELERSVPGLRDELAAESFCSLSRWIPCWVASGVKPMMLRLFLGRGFQDLRSAQRRKRFFRDLIFHRDLDKFTPPLVDVLIEHDPTFVILRPLRSHAAAAAPGTITHHELLDHLERLLDDKSLNTAEILRPDFVIIKMLKFEGYWAETESLHRTAGVIEKLAALQRRGSESSNESSHEQIRRVEACNDLLHRACHVLLSPLSECLARTKRRSRPPGFHDSNRQSTGPDAEEKKDIEAVRRSNIARIIGALSKGSNIFARDLRNKKSAIR</sequence>
<proteinExistence type="predicted"/>
<accession>A0A8H6K7R7</accession>
<reference evidence="2" key="1">
    <citation type="journal article" date="2020" name="Phytopathology">
        <title>Genome Sequence Resources of Colletotrichum truncatum, C. plurivorum, C. musicola, and C. sojae: Four Species Pathogenic to Soybean (Glycine max).</title>
        <authorList>
            <person name="Rogerio F."/>
            <person name="Boufleur T.R."/>
            <person name="Ciampi-Guillardi M."/>
            <person name="Sukno S.A."/>
            <person name="Thon M.R."/>
            <person name="Massola Junior N.S."/>
            <person name="Baroncelli R."/>
        </authorList>
    </citation>
    <scope>NUCLEOTIDE SEQUENCE</scope>
    <source>
        <strain evidence="2">LFN00145</strain>
    </source>
</reference>
<evidence type="ECO:0000256" key="1">
    <source>
        <dbReference type="SAM" id="MobiDB-lite"/>
    </source>
</evidence>
<feature type="region of interest" description="Disordered" evidence="1">
    <location>
        <begin position="486"/>
        <end position="511"/>
    </location>
</feature>
<gene>
    <name evidence="2" type="ORF">CPLU01_09744</name>
</gene>
<dbReference type="Proteomes" id="UP000654918">
    <property type="component" value="Unassembled WGS sequence"/>
</dbReference>